<feature type="non-terminal residue" evidence="1">
    <location>
        <position position="134"/>
    </location>
</feature>
<dbReference type="AlphaFoldDB" id="A0A1B6MSS8"/>
<proteinExistence type="predicted"/>
<evidence type="ECO:0008006" key="2">
    <source>
        <dbReference type="Google" id="ProtNLM"/>
    </source>
</evidence>
<dbReference type="EMBL" id="GEBQ01000980">
    <property type="protein sequence ID" value="JAT38997.1"/>
    <property type="molecule type" value="Transcribed_RNA"/>
</dbReference>
<sequence>SAKLEKYRSHNVHVAVTGGPVVYPSNRTVTVATGERAELAVEFCSNPPFNKAFWMTEGRVFTPGHPTPDGILAHKITEGSTAHCYIAVLELSCVQPTDHGEYMFLVRSPRGVAEASIHVNVTLASGYLAAARAC</sequence>
<protein>
    <recommendedName>
        <fullName evidence="2">Ig-like domain-containing protein</fullName>
    </recommendedName>
</protein>
<gene>
    <name evidence="1" type="ORF">g.2268</name>
</gene>
<dbReference type="Gene3D" id="2.60.40.10">
    <property type="entry name" value="Immunoglobulins"/>
    <property type="match status" value="1"/>
</dbReference>
<organism evidence="1">
    <name type="scientific">Graphocephala atropunctata</name>
    <dbReference type="NCBI Taxonomy" id="36148"/>
    <lineage>
        <taxon>Eukaryota</taxon>
        <taxon>Metazoa</taxon>
        <taxon>Ecdysozoa</taxon>
        <taxon>Arthropoda</taxon>
        <taxon>Hexapoda</taxon>
        <taxon>Insecta</taxon>
        <taxon>Pterygota</taxon>
        <taxon>Neoptera</taxon>
        <taxon>Paraneoptera</taxon>
        <taxon>Hemiptera</taxon>
        <taxon>Auchenorrhyncha</taxon>
        <taxon>Membracoidea</taxon>
        <taxon>Cicadellidae</taxon>
        <taxon>Cicadellinae</taxon>
        <taxon>Cicadellini</taxon>
        <taxon>Graphocephala</taxon>
    </lineage>
</organism>
<dbReference type="InterPro" id="IPR036179">
    <property type="entry name" value="Ig-like_dom_sf"/>
</dbReference>
<accession>A0A1B6MSS8</accession>
<reference evidence="1" key="1">
    <citation type="submission" date="2015-11" db="EMBL/GenBank/DDBJ databases">
        <title>De novo transcriptome assembly of four potential Pierce s Disease insect vectors from Arizona vineyards.</title>
        <authorList>
            <person name="Tassone E.E."/>
        </authorList>
    </citation>
    <scope>NUCLEOTIDE SEQUENCE</scope>
</reference>
<dbReference type="InterPro" id="IPR013783">
    <property type="entry name" value="Ig-like_fold"/>
</dbReference>
<dbReference type="SUPFAM" id="SSF48726">
    <property type="entry name" value="Immunoglobulin"/>
    <property type="match status" value="1"/>
</dbReference>
<feature type="non-terminal residue" evidence="1">
    <location>
        <position position="1"/>
    </location>
</feature>
<evidence type="ECO:0000313" key="1">
    <source>
        <dbReference type="EMBL" id="JAT38997.1"/>
    </source>
</evidence>
<name>A0A1B6MSS8_9HEMI</name>